<name>A0A1V0SJ81_9VIRU</name>
<proteinExistence type="predicted"/>
<sequence length="539" mass="63401">MSTIKNILLEETKLQDHLDSRDNNYYDYVANLLVLFDEYNIEFTILKLAKILAASFIRRDKYLAKFLLQNERYDLPVILKTCEILDSKRRFDQLNKKTDQIKDKKKLAKHKAILSNLQSLNEGIQMKLTSSKIKFLKENWIQKLPKERLEYMALLFSPKHWKFLIDLMHLKPSDFQLDWFTTYIFTGEYPQNSILGKCLNLTAENIKTIIQEYKLPYAYLRIKHKDLLTNEIKNILATYVDLGDIIRFWKEFNTEEITQAILNRLDHDDFNMPYGEMMKRIQMFYEDNTKDHNTTLLTNKLLTIAESKLNKYKIHIESPVVVLGDASPSMDVAIKTSSIIASILVKLCHAKLHLFRSDDEPILNPPTNVNEVLETLKLFKFGGSTAPAASLYPYYERKEIVKTFILVTDEEENRDYTGHYGDKSGYFANIFKKYTEEVYPAKLVFISFLRNNQDGQMVRELKQLMPNINIMQFFLNNQKPDLRKLDTLMHKLTMETNLYDDQCQIVKTYLEKYNTDLIEVNVNDILNNDIKDDIMTIII</sequence>
<dbReference type="InterPro" id="IPR036465">
    <property type="entry name" value="vWFA_dom_sf"/>
</dbReference>
<organism evidence="1">
    <name type="scientific">Klosneuvirus KNV1</name>
    <dbReference type="NCBI Taxonomy" id="1977640"/>
    <lineage>
        <taxon>Viruses</taxon>
        <taxon>Varidnaviria</taxon>
        <taxon>Bamfordvirae</taxon>
        <taxon>Nucleocytoviricota</taxon>
        <taxon>Megaviricetes</taxon>
        <taxon>Imitervirales</taxon>
        <taxon>Mimiviridae</taxon>
        <taxon>Klosneuvirinae</taxon>
        <taxon>Klosneuvirus</taxon>
    </lineage>
</organism>
<reference evidence="1" key="1">
    <citation type="journal article" date="2017" name="Science">
        <title>Giant viruses with an expanded complement of translation system components.</title>
        <authorList>
            <person name="Schulz F."/>
            <person name="Yutin N."/>
            <person name="Ivanova N.N."/>
            <person name="Ortega D.R."/>
            <person name="Lee T.K."/>
            <person name="Vierheilig J."/>
            <person name="Daims H."/>
            <person name="Horn M."/>
            <person name="Wagner M."/>
            <person name="Jensen G.J."/>
            <person name="Kyrpides N.C."/>
            <person name="Koonin E.V."/>
            <person name="Woyke T."/>
        </authorList>
    </citation>
    <scope>NUCLEOTIDE SEQUENCE</scope>
    <source>
        <strain evidence="1">KNV1</strain>
    </source>
</reference>
<dbReference type="SUPFAM" id="SSF53300">
    <property type="entry name" value="vWA-like"/>
    <property type="match status" value="1"/>
</dbReference>
<dbReference type="Gene3D" id="3.40.50.410">
    <property type="entry name" value="von Willebrand factor, type A domain"/>
    <property type="match status" value="1"/>
</dbReference>
<accession>A0A1V0SJ81</accession>
<evidence type="ECO:0000313" key="1">
    <source>
        <dbReference type="EMBL" id="ARF11787.1"/>
    </source>
</evidence>
<protein>
    <submittedName>
        <fullName evidence="1">Uncharacterized protein</fullName>
    </submittedName>
</protein>
<dbReference type="EMBL" id="KY684109">
    <property type="protein sequence ID" value="ARF11787.1"/>
    <property type="molecule type" value="Genomic_DNA"/>
</dbReference>
<gene>
    <name evidence="1" type="ORF">Klosneuvirus_2_223</name>
</gene>